<evidence type="ECO:0000313" key="1">
    <source>
        <dbReference type="EMBL" id="RLL40629.1"/>
    </source>
</evidence>
<dbReference type="EMBL" id="RCHR01000011">
    <property type="protein sequence ID" value="RLL40629.1"/>
    <property type="molecule type" value="Genomic_DNA"/>
</dbReference>
<reference evidence="1 2" key="1">
    <citation type="submission" date="2018-10" db="EMBL/GenBank/DDBJ databases">
        <title>Oceanobacillus sp. YLB-02 draft genome.</title>
        <authorList>
            <person name="Yu L."/>
        </authorList>
    </citation>
    <scope>NUCLEOTIDE SEQUENCE [LARGE SCALE GENOMIC DNA]</scope>
    <source>
        <strain evidence="1 2">YLB-02</strain>
    </source>
</reference>
<sequence length="69" mass="8048">MIKEEENVIAYNWSEASEEKGIPERYEKALKKEGWEIEWREGSATMYNKDGTKVVLICSTDYLSINLTE</sequence>
<protein>
    <submittedName>
        <fullName evidence="1">Uncharacterized protein</fullName>
    </submittedName>
</protein>
<organism evidence="1 2">
    <name type="scientific">Oceanobacillus piezotolerans</name>
    <dbReference type="NCBI Taxonomy" id="2448030"/>
    <lineage>
        <taxon>Bacteria</taxon>
        <taxon>Bacillati</taxon>
        <taxon>Bacillota</taxon>
        <taxon>Bacilli</taxon>
        <taxon>Bacillales</taxon>
        <taxon>Bacillaceae</taxon>
        <taxon>Oceanobacillus</taxon>
    </lineage>
</organism>
<dbReference type="Proteomes" id="UP000270219">
    <property type="component" value="Unassembled WGS sequence"/>
</dbReference>
<comment type="caution">
    <text evidence="1">The sequence shown here is derived from an EMBL/GenBank/DDBJ whole genome shotgun (WGS) entry which is preliminary data.</text>
</comment>
<dbReference type="AlphaFoldDB" id="A0A498DDE5"/>
<name>A0A498DDE5_9BACI</name>
<evidence type="ECO:0000313" key="2">
    <source>
        <dbReference type="Proteomes" id="UP000270219"/>
    </source>
</evidence>
<keyword evidence="2" id="KW-1185">Reference proteome</keyword>
<dbReference type="RefSeq" id="WP_121524981.1">
    <property type="nucleotide sequence ID" value="NZ_RCHR01000011.1"/>
</dbReference>
<gene>
    <name evidence="1" type="ORF">D8M04_18970</name>
</gene>
<accession>A0A498DDE5</accession>
<dbReference type="OrthoDB" id="2352996at2"/>
<proteinExistence type="predicted"/>